<reference evidence="1 2" key="1">
    <citation type="journal article" date="2016" name="BMC Genomics">
        <title>Combined genomic and structural analyses of a cultured magnetotactic bacterium reveals its niche adaptation to a dynamic environment.</title>
        <authorList>
            <person name="Araujo A.C."/>
            <person name="Morillo V."/>
            <person name="Cypriano J."/>
            <person name="Teixeira L.C."/>
            <person name="Leao P."/>
            <person name="Lyra S."/>
            <person name="Almeida L.G."/>
            <person name="Bazylinski D.A."/>
            <person name="Vasconcellos A.T."/>
            <person name="Abreu F."/>
            <person name="Lins U."/>
        </authorList>
    </citation>
    <scope>NUCLEOTIDE SEQUENCE [LARGE SCALE GENOMIC DNA]</scope>
    <source>
        <strain evidence="1 2">IT-1</strain>
    </source>
</reference>
<sequence length="69" mass="8045">MEQAVEQAQRAVNGFTRLQFSIEEETEDVVVRVVDRETDEVIRQIPSEEMVNFAKRMQDWDGLLFDAQA</sequence>
<keyword evidence="2" id="KW-1185">Reference proteome</keyword>
<evidence type="ECO:0000313" key="2">
    <source>
        <dbReference type="Proteomes" id="UP000194003"/>
    </source>
</evidence>
<dbReference type="EMBL" id="LVJN01000016">
    <property type="protein sequence ID" value="OSM06106.1"/>
    <property type="molecule type" value="Genomic_DNA"/>
</dbReference>
<dbReference type="InterPro" id="IPR035924">
    <property type="entry name" value="FlaG-like_sf"/>
</dbReference>
<name>A0A1Y2K713_9PROT</name>
<protein>
    <submittedName>
        <fullName evidence="1">Putative flagellin FlaG</fullName>
    </submittedName>
</protein>
<dbReference type="Gene3D" id="3.30.160.170">
    <property type="entry name" value="FlaG-like"/>
    <property type="match status" value="1"/>
</dbReference>
<organism evidence="1 2">
    <name type="scientific">Magnetofaba australis IT-1</name>
    <dbReference type="NCBI Taxonomy" id="1434232"/>
    <lineage>
        <taxon>Bacteria</taxon>
        <taxon>Pseudomonadati</taxon>
        <taxon>Pseudomonadota</taxon>
        <taxon>Magnetococcia</taxon>
        <taxon>Magnetococcales</taxon>
        <taxon>Magnetococcaceae</taxon>
        <taxon>Magnetofaba</taxon>
    </lineage>
</organism>
<gene>
    <name evidence="1" type="ORF">MAIT1_01060</name>
</gene>
<evidence type="ECO:0000313" key="1">
    <source>
        <dbReference type="EMBL" id="OSM06106.1"/>
    </source>
</evidence>
<dbReference type="STRING" id="1434232.MAIT1_01060"/>
<dbReference type="Pfam" id="PF03646">
    <property type="entry name" value="FlaG"/>
    <property type="match status" value="1"/>
</dbReference>
<dbReference type="PANTHER" id="PTHR37166:SF1">
    <property type="entry name" value="PROTEIN FLAG"/>
    <property type="match status" value="1"/>
</dbReference>
<keyword evidence="1" id="KW-0966">Cell projection</keyword>
<dbReference type="Proteomes" id="UP000194003">
    <property type="component" value="Unassembled WGS sequence"/>
</dbReference>
<dbReference type="PANTHER" id="PTHR37166">
    <property type="entry name" value="PROTEIN FLAG"/>
    <property type="match status" value="1"/>
</dbReference>
<accession>A0A1Y2K713</accession>
<dbReference type="AlphaFoldDB" id="A0A1Y2K713"/>
<keyword evidence="1" id="KW-0282">Flagellum</keyword>
<dbReference type="InterPro" id="IPR005186">
    <property type="entry name" value="FlaG"/>
</dbReference>
<proteinExistence type="predicted"/>
<comment type="caution">
    <text evidence="1">The sequence shown here is derived from an EMBL/GenBank/DDBJ whole genome shotgun (WGS) entry which is preliminary data.</text>
</comment>
<keyword evidence="1" id="KW-0969">Cilium</keyword>
<dbReference type="SUPFAM" id="SSF160214">
    <property type="entry name" value="FlaG-like"/>
    <property type="match status" value="1"/>
</dbReference>